<name>A0A0K9PJ45_ZOSMR</name>
<protein>
    <submittedName>
        <fullName evidence="1">Tetratricopeptide repeat protein</fullName>
    </submittedName>
</protein>
<reference evidence="2" key="1">
    <citation type="journal article" date="2016" name="Nature">
        <title>The genome of the seagrass Zostera marina reveals angiosperm adaptation to the sea.</title>
        <authorList>
            <person name="Olsen J.L."/>
            <person name="Rouze P."/>
            <person name="Verhelst B."/>
            <person name="Lin Y.-C."/>
            <person name="Bayer T."/>
            <person name="Collen J."/>
            <person name="Dattolo E."/>
            <person name="De Paoli E."/>
            <person name="Dittami S."/>
            <person name="Maumus F."/>
            <person name="Michel G."/>
            <person name="Kersting A."/>
            <person name="Lauritano C."/>
            <person name="Lohaus R."/>
            <person name="Toepel M."/>
            <person name="Tonon T."/>
            <person name="Vanneste K."/>
            <person name="Amirebrahimi M."/>
            <person name="Brakel J."/>
            <person name="Bostroem C."/>
            <person name="Chovatia M."/>
            <person name="Grimwood J."/>
            <person name="Jenkins J.W."/>
            <person name="Jueterbock A."/>
            <person name="Mraz A."/>
            <person name="Stam W.T."/>
            <person name="Tice H."/>
            <person name="Bornberg-Bauer E."/>
            <person name="Green P.J."/>
            <person name="Pearson G.A."/>
            <person name="Procaccini G."/>
            <person name="Duarte C.M."/>
            <person name="Schmutz J."/>
            <person name="Reusch T.B.H."/>
            <person name="Van de Peer Y."/>
        </authorList>
    </citation>
    <scope>NUCLEOTIDE SEQUENCE [LARGE SCALE GENOMIC DNA]</scope>
    <source>
        <strain evidence="2">cv. Finnish</strain>
    </source>
</reference>
<dbReference type="OMA" id="FYPELYG"/>
<organism evidence="1 2">
    <name type="scientific">Zostera marina</name>
    <name type="common">Eelgrass</name>
    <dbReference type="NCBI Taxonomy" id="29655"/>
    <lineage>
        <taxon>Eukaryota</taxon>
        <taxon>Viridiplantae</taxon>
        <taxon>Streptophyta</taxon>
        <taxon>Embryophyta</taxon>
        <taxon>Tracheophyta</taxon>
        <taxon>Spermatophyta</taxon>
        <taxon>Magnoliopsida</taxon>
        <taxon>Liliopsida</taxon>
        <taxon>Zosteraceae</taxon>
        <taxon>Zostera</taxon>
    </lineage>
</organism>
<keyword evidence="2" id="KW-1185">Reference proteome</keyword>
<comment type="caution">
    <text evidence="1">The sequence shown here is derived from an EMBL/GenBank/DDBJ whole genome shotgun (WGS) entry which is preliminary data.</text>
</comment>
<dbReference type="PANTHER" id="PTHR21581:SF6">
    <property type="entry name" value="TRAFFICKING PROTEIN PARTICLE COMPLEX SUBUNIT 12"/>
    <property type="match status" value="1"/>
</dbReference>
<dbReference type="SUPFAM" id="SSF48452">
    <property type="entry name" value="TPR-like"/>
    <property type="match status" value="1"/>
</dbReference>
<evidence type="ECO:0000313" key="2">
    <source>
        <dbReference type="Proteomes" id="UP000036987"/>
    </source>
</evidence>
<dbReference type="InterPro" id="IPR011990">
    <property type="entry name" value="TPR-like_helical_dom_sf"/>
</dbReference>
<dbReference type="Proteomes" id="UP000036987">
    <property type="component" value="Unassembled WGS sequence"/>
</dbReference>
<dbReference type="EMBL" id="LFYR01000798">
    <property type="protein sequence ID" value="KMZ68976.1"/>
    <property type="molecule type" value="Genomic_DNA"/>
</dbReference>
<dbReference type="PANTHER" id="PTHR21581">
    <property type="entry name" value="D-ALANYL-D-ALANINE CARBOXYPEPTIDASE"/>
    <property type="match status" value="1"/>
</dbReference>
<dbReference type="AlphaFoldDB" id="A0A0K9PJ45"/>
<dbReference type="STRING" id="29655.A0A0K9PJ45"/>
<dbReference type="OrthoDB" id="428342at2759"/>
<proteinExistence type="predicted"/>
<evidence type="ECO:0000313" key="1">
    <source>
        <dbReference type="EMBL" id="KMZ68976.1"/>
    </source>
</evidence>
<gene>
    <name evidence="1" type="ORF">ZOSMA_224G00130</name>
</gene>
<accession>A0A0K9PJ45</accession>
<dbReference type="Gene3D" id="1.25.40.10">
    <property type="entry name" value="Tetratricopeptide repeat domain"/>
    <property type="match status" value="1"/>
</dbReference>
<sequence length="406" mass="45719">MYSSIPSTPPSPLTPIVDAVATTPADTTTAIESLTIEDTTSTEPSLPDPILTPTTVASDPLLSSAITTFSTPDSLCIEIDSLHDLASRGQWRSVIDKVARARSLSLLTQPHQHLVYLAFNLLSLFKLRRFPDAAQELRVLSTGDEKIGLDSPRFRYEAYPEIYPGKSGSMLPFSVRYVYAELPQRLGDRKETLDRLYKLVEFTKGKTGPQWVRREKFVISAICCNHFCEKEYDVCLLLIQELIKKDPNDPMIRSKMGYVQMQMGDLEGSKATFEHVEAMRSEVNSNNLKFENLVRRNTALGYILEKDYPSAVRKYEECIETDPRDMVAINNKALCLMYSRDLSDSIKVLEGALERVPTATLNEMVVVNLCSMYELAYVNNGEIKKSLNTWIARVAPDDFDSSCTRI</sequence>